<proteinExistence type="predicted"/>
<dbReference type="Proteomes" id="UP000051952">
    <property type="component" value="Unassembled WGS sequence"/>
</dbReference>
<feature type="region of interest" description="Disordered" evidence="1">
    <location>
        <begin position="817"/>
        <end position="857"/>
    </location>
</feature>
<feature type="region of interest" description="Disordered" evidence="1">
    <location>
        <begin position="322"/>
        <end position="386"/>
    </location>
</feature>
<feature type="region of interest" description="Disordered" evidence="1">
    <location>
        <begin position="946"/>
        <end position="993"/>
    </location>
</feature>
<sequence>MNDMRSLVTHLCSVTTALSRRCDELSHAWQRDLGEYYGQQQIIEAICDDAIQQVTSPESGHQQQTVRNFSLGGSELATAQELYRIPAVASPPRDAVLAQSPIAEYHNNPQQHHPIVMRGVSPPFSDLGGAASGCVVRAHDVSPGSRGLLSPMSTAVERCQRLATRLADVTAAAQEEKVHYETTQRSLAMLALQWVQRLRAPNPVELDEHMDATFERALLLLSSSCGGGGDVPTILETLGRPDEHLLRDALTALEHVVHLTAYQTLSWKKSLLDASNTLVDACAVPSVDITTEATNALKLALTELCAVRQHAVEIVQAPTLQQKEPLETSPNKKQQTRHSSRKSLSYSMDSPEKQNLNTSSMSNVSAALLPSPGKQTSSLLPPHANDNVNDAPPLIILTDDVAQEARTVVATLREALAIIQLHRMTERKLLSALNDTAAEFPDMMQEEHLTPEEPTDASDHDISGSDDAMALLMRQMQQEPRWIAMCEATRQRLRETAKSGTIIGVEDMLALESQRAAKAQRKSMRRSSLVSTSSRTPALPPSASDASQGVAMTPPARRSSLITSPQFVDLSLSMTPAAAGAMLDEANRDDMLRDPTGSAEQVWRGPVELLRQQRDVLRMWCTLVSSFARTQHTAFTEKEDRLMRVIRHLSGGTQGEEELPSQHHVAAAPLKVERLPGWFTATSAGGAVPGVDTGFTDTAPEVEHANPDDIEDRDADERVAHDGEDAASPTRAFSPGRQRLLSPSAASATESAKKKRVRHSMKLLSPSKLTQRGVGGDVGLGSDDDDDDWTPPTKETWLNVTRDLDATRQQLALMLGVDGSPPSYLPTPSAGAGEEGPNDVITSQASPARSAASRASGRRNDIPALLSKVLPLLERYHDLLKNGITYSGVGGLTADMPVGSGHNNDPFGVTVAESTATLAARASTSPAMSDDNCDQNSTSGNEFAIVEEADETDDRERQNKGTAIADDGIPVDPQQPSGDESSATMSNSDESVSEAQLMEAFDTMRRNLILAEEQLTVRSHADHIGLLNAHVVLQQRYRRVLESVRGGLLLGSVSTREHIDEDGDDGSIMHSNDMSTESFDSDHDSQASSLHAPSSREELRPPRRVVHQLHIDVVNVGGTTRSEGPIDTSKKKNAIMHSNDMSTESFDSDHDSEASSLHAPSSREELRHPRRVVHQLHIDVVNAGGTTRSEGPIDTSATPDVVQKLRQQISETELRILPD</sequence>
<feature type="region of interest" description="Disordered" evidence="1">
    <location>
        <begin position="1116"/>
        <end position="1135"/>
    </location>
</feature>
<organism evidence="2 3">
    <name type="scientific">Bodo saltans</name>
    <name type="common">Flagellated protozoan</name>
    <dbReference type="NCBI Taxonomy" id="75058"/>
    <lineage>
        <taxon>Eukaryota</taxon>
        <taxon>Discoba</taxon>
        <taxon>Euglenozoa</taxon>
        <taxon>Kinetoplastea</taxon>
        <taxon>Metakinetoplastina</taxon>
        <taxon>Eubodonida</taxon>
        <taxon>Bodonidae</taxon>
        <taxon>Bodo</taxon>
    </lineage>
</organism>
<protein>
    <submittedName>
        <fullName evidence="2">Uncharacterized protein</fullName>
    </submittedName>
</protein>
<feature type="region of interest" description="Disordered" evidence="1">
    <location>
        <begin position="1057"/>
        <end position="1103"/>
    </location>
</feature>
<feature type="region of interest" description="Disordered" evidence="1">
    <location>
        <begin position="686"/>
        <end position="792"/>
    </location>
</feature>
<reference evidence="3" key="1">
    <citation type="submission" date="2015-09" db="EMBL/GenBank/DDBJ databases">
        <authorList>
            <consortium name="Pathogen Informatics"/>
        </authorList>
    </citation>
    <scope>NUCLEOTIDE SEQUENCE [LARGE SCALE GENOMIC DNA]</scope>
    <source>
        <strain evidence="3">Lake Konstanz</strain>
    </source>
</reference>
<feature type="region of interest" description="Disordered" evidence="1">
    <location>
        <begin position="1141"/>
        <end position="1167"/>
    </location>
</feature>
<dbReference type="VEuPathDB" id="TriTrypDB:BSAL_63385"/>
<evidence type="ECO:0000313" key="3">
    <source>
        <dbReference type="Proteomes" id="UP000051952"/>
    </source>
</evidence>
<feature type="compositionally biased region" description="Low complexity" evidence="1">
    <location>
        <begin position="526"/>
        <end position="535"/>
    </location>
</feature>
<feature type="compositionally biased region" description="Polar residues" evidence="1">
    <location>
        <begin position="342"/>
        <end position="365"/>
    </location>
</feature>
<feature type="compositionally biased region" description="Polar residues" evidence="1">
    <location>
        <begin position="1069"/>
        <end position="1078"/>
    </location>
</feature>
<dbReference type="EMBL" id="CYKH01000350">
    <property type="protein sequence ID" value="CUF54237.1"/>
    <property type="molecule type" value="Genomic_DNA"/>
</dbReference>
<feature type="compositionally biased region" description="Polar residues" evidence="1">
    <location>
        <begin position="322"/>
        <end position="333"/>
    </location>
</feature>
<dbReference type="AlphaFoldDB" id="A0A0S4ITQ1"/>
<name>A0A0S4ITQ1_BODSA</name>
<keyword evidence="3" id="KW-1185">Reference proteome</keyword>
<feature type="region of interest" description="Disordered" evidence="1">
    <location>
        <begin position="516"/>
        <end position="558"/>
    </location>
</feature>
<feature type="non-terminal residue" evidence="2">
    <location>
        <position position="1219"/>
    </location>
</feature>
<evidence type="ECO:0000256" key="1">
    <source>
        <dbReference type="SAM" id="MobiDB-lite"/>
    </source>
</evidence>
<gene>
    <name evidence="2" type="ORF">BSAL_63385</name>
</gene>
<feature type="compositionally biased region" description="Low complexity" evidence="1">
    <location>
        <begin position="843"/>
        <end position="855"/>
    </location>
</feature>
<feature type="compositionally biased region" description="Basic and acidic residues" evidence="1">
    <location>
        <begin position="715"/>
        <end position="724"/>
    </location>
</feature>
<feature type="compositionally biased region" description="Polar residues" evidence="1">
    <location>
        <begin position="974"/>
        <end position="993"/>
    </location>
</feature>
<evidence type="ECO:0000313" key="2">
    <source>
        <dbReference type="EMBL" id="CUF54237.1"/>
    </source>
</evidence>
<accession>A0A0S4ITQ1</accession>